<protein>
    <submittedName>
        <fullName evidence="1">Uncharacterized protein</fullName>
    </submittedName>
</protein>
<dbReference type="Proteomes" id="UP000625283">
    <property type="component" value="Unassembled WGS sequence"/>
</dbReference>
<dbReference type="RefSeq" id="WP_202101057.1">
    <property type="nucleotide sequence ID" value="NZ_JAERTY010000001.1"/>
</dbReference>
<dbReference type="EMBL" id="JAERTY010000001">
    <property type="protein sequence ID" value="MBL1407239.1"/>
    <property type="molecule type" value="Genomic_DNA"/>
</dbReference>
<accession>A0ABS1QXR6</accession>
<organism evidence="1 2">
    <name type="scientific">Sphingobacterium faecale</name>
    <dbReference type="NCBI Taxonomy" id="2803775"/>
    <lineage>
        <taxon>Bacteria</taxon>
        <taxon>Pseudomonadati</taxon>
        <taxon>Bacteroidota</taxon>
        <taxon>Sphingobacteriia</taxon>
        <taxon>Sphingobacteriales</taxon>
        <taxon>Sphingobacteriaceae</taxon>
        <taxon>Sphingobacterium</taxon>
    </lineage>
</organism>
<comment type="caution">
    <text evidence="1">The sequence shown here is derived from an EMBL/GenBank/DDBJ whole genome shotgun (WGS) entry which is preliminary data.</text>
</comment>
<proteinExistence type="predicted"/>
<reference evidence="1 2" key="1">
    <citation type="submission" date="2021-01" db="EMBL/GenBank/DDBJ databases">
        <title>C459-1 draft genome sequence.</title>
        <authorList>
            <person name="Zhang X.-F."/>
        </authorList>
    </citation>
    <scope>NUCLEOTIDE SEQUENCE [LARGE SCALE GENOMIC DNA]</scope>
    <source>
        <strain evidence="2">C459-1</strain>
    </source>
</reference>
<name>A0ABS1QXR6_9SPHI</name>
<evidence type="ECO:0000313" key="1">
    <source>
        <dbReference type="EMBL" id="MBL1407239.1"/>
    </source>
</evidence>
<keyword evidence="2" id="KW-1185">Reference proteome</keyword>
<sequence>METTDVLTRLMDKIGINEEVSRTAQELKFEDLVRYLDWLIQHDFNRLIAILYRIDVKEEKARERLAESQGKDTPGYVIACLLLEREKEKIAFRARSAADRQYGND</sequence>
<gene>
    <name evidence="1" type="ORF">JKG61_00595</name>
</gene>
<evidence type="ECO:0000313" key="2">
    <source>
        <dbReference type="Proteomes" id="UP000625283"/>
    </source>
</evidence>